<evidence type="ECO:0000313" key="2">
    <source>
        <dbReference type="Proteomes" id="UP000813018"/>
    </source>
</evidence>
<dbReference type="Proteomes" id="UP000813018">
    <property type="component" value="Unassembled WGS sequence"/>
</dbReference>
<protein>
    <recommendedName>
        <fullName evidence="3">SpoIIAA-like</fullName>
    </recommendedName>
</protein>
<evidence type="ECO:0008006" key="3">
    <source>
        <dbReference type="Google" id="ProtNLM"/>
    </source>
</evidence>
<dbReference type="EMBL" id="JAHYXK010000021">
    <property type="protein sequence ID" value="MBW7468888.1"/>
    <property type="molecule type" value="Genomic_DNA"/>
</dbReference>
<keyword evidence="2" id="KW-1185">Reference proteome</keyword>
<comment type="caution">
    <text evidence="1">The sequence shown here is derived from an EMBL/GenBank/DDBJ whole genome shotgun (WGS) entry which is preliminary data.</text>
</comment>
<proteinExistence type="predicted"/>
<sequence length="131" mass="15325">MFTLKKAYIEAKWFGHITADDVVTAAKVYLELIRKHPNPKLLNDKTAVSGDWEEANDWLEYEWLPQAMKAGLKCFAHVYSHNLFSRLSARDLYLRIIPNIQMENFLSRRNAKQWLKNCNVDAKPNEPTVIF</sequence>
<gene>
    <name evidence="1" type="ORF">K0O23_17565</name>
</gene>
<accession>A0ABS7CYF0</accession>
<evidence type="ECO:0000313" key="1">
    <source>
        <dbReference type="EMBL" id="MBW7468888.1"/>
    </source>
</evidence>
<name>A0ABS7CYF0_9BACT</name>
<reference evidence="1 2" key="1">
    <citation type="journal article" date="2016" name="Int. J. Syst. Evol. Microbiol.">
        <title>Pontibacter aydingkolensis sp. nov., isolated from soil of a salt lake.</title>
        <authorList>
            <person name="Osman G."/>
            <person name="Zhang T."/>
            <person name="Lou K."/>
            <person name="Gao Y."/>
            <person name="Chang W."/>
            <person name="Lin Q."/>
            <person name="Yang H.M."/>
            <person name="Huo X.D."/>
            <person name="Wang N."/>
        </authorList>
    </citation>
    <scope>NUCLEOTIDE SEQUENCE [LARGE SCALE GENOMIC DNA]</scope>
    <source>
        <strain evidence="1 2">KACC 19255</strain>
    </source>
</reference>
<organism evidence="1 2">
    <name type="scientific">Pontibacter aydingkolensis</name>
    <dbReference type="NCBI Taxonomy" id="1911536"/>
    <lineage>
        <taxon>Bacteria</taxon>
        <taxon>Pseudomonadati</taxon>
        <taxon>Bacteroidota</taxon>
        <taxon>Cytophagia</taxon>
        <taxon>Cytophagales</taxon>
        <taxon>Hymenobacteraceae</taxon>
        <taxon>Pontibacter</taxon>
    </lineage>
</organism>